<keyword evidence="7" id="KW-0418">Kinase</keyword>
<reference evidence="16" key="1">
    <citation type="submission" date="2021-01" db="EMBL/GenBank/DDBJ databases">
        <authorList>
            <person name="Corre E."/>
            <person name="Pelletier E."/>
            <person name="Niang G."/>
            <person name="Scheremetjew M."/>
            <person name="Finn R."/>
            <person name="Kale V."/>
            <person name="Holt S."/>
            <person name="Cochrane G."/>
            <person name="Meng A."/>
            <person name="Brown T."/>
            <person name="Cohen L."/>
        </authorList>
    </citation>
    <scope>NUCLEOTIDE SEQUENCE</scope>
    <source>
        <strain evidence="16">GSBS06</strain>
    </source>
</reference>
<sequence>MSGTAKLRFPDSAAAEEGFKGLNPDRPQHSDSSSEHSIMVVEEKPLKLKDKGYGARLGSVNSISKGNVLLLCLFVVGIFISVETGTWLYLSKIRLEEQQAMATLDEFEISFQETLTSYSVAVYGLASYASAVKGKVTGEGFRFHSENLFNLLDNNKPANFGYFKFVNASEKENYENQSYAYNSDRLGRPLVAGAPQWRTKIFTINNTYQTEYYPDYCPDKCFYPIQFVEPMQSQYAALNFDVLGRPDRQRDLQIARENGLRLTTPFSLIQEGEHENSRTSYSTALIVPVHDTLDFVDAAIQFDTLLTTSFGSPREGMEVYLYKCLPEEDYNMFIGGIQNNIDKPEFIWPAVPYENLDVLDSTFVGERRIEWGNEVFILHMRNADAASSKYLGISIIVAIFGTIFSGLLVYLIILQKRTVSLNARNKATVEAAGMIAAESTRADAEKDLNDFLSHEVRNPLSVAFAALNFVSSALKMELANSSPDIRNGITHDLDLINSSLQYIHELLNNMLDLSKATSVGGSLELDEKPVNMKDDVLQEIKHLLYRHSSSVAININCPPNMYLNVDALRLKQVLLNLGKNASKFVEKGFINFTAFRQSDEYIVLTVEDSGPGIPDRIRENLFQKYQFVGNNLRQGTGLGLCLCKALVEAMDGTISLSEDYNSGFAGNPGAKFVIRLPKKALSASEINLLSLHSDTDLDVSHSGLQMDIGRPFQVLVVDDEVVVRDIIKRSLSTIMKDYNLVEANSGEGALEIIKQNQEKLRASGKARFYPDIGGFDFIIIDHFMPGFGSYVPYTGEETIRFLLNEKIVSHDDQNAYEVKEEENRTDHDLEISKYPIIKETKIIGCSANNLEKSHLRAGAHAFWRKPLPGGYQIQQALVNLLPLPHNLRILIVDDEKVNQLIAERILQKLAPSNNTWEIFFADNAENAIDFITNQAFDLLFLDEHMVSDGSRDTLTGSDVAVFARTSSVSLAKDAVIVHVSGDLSKVDSKVEKDDSRRLLIGKPLPSPQTLGKALKRAFYLIKK</sequence>
<dbReference type="PROSITE" id="PS50110">
    <property type="entry name" value="RESPONSE_REGULATORY"/>
    <property type="match status" value="2"/>
</dbReference>
<dbReference type="InterPro" id="IPR003661">
    <property type="entry name" value="HisK_dim/P_dom"/>
</dbReference>
<evidence type="ECO:0000256" key="1">
    <source>
        <dbReference type="ARBA" id="ARBA00000085"/>
    </source>
</evidence>
<evidence type="ECO:0000256" key="6">
    <source>
        <dbReference type="ARBA" id="ARBA00022692"/>
    </source>
</evidence>
<dbReference type="SUPFAM" id="SSF55874">
    <property type="entry name" value="ATPase domain of HSP90 chaperone/DNA topoisomerase II/histidine kinase"/>
    <property type="match status" value="1"/>
</dbReference>
<dbReference type="Pfam" id="PF03924">
    <property type="entry name" value="CHASE"/>
    <property type="match status" value="1"/>
</dbReference>
<feature type="domain" description="CHASE" evidence="15">
    <location>
        <begin position="223"/>
        <end position="289"/>
    </location>
</feature>
<accession>A0A7S3LPZ8</accession>
<feature type="domain" description="Response regulatory" evidence="14">
    <location>
        <begin position="888"/>
        <end position="1017"/>
    </location>
</feature>
<dbReference type="Gene3D" id="3.30.565.10">
    <property type="entry name" value="Histidine kinase-like ATPase, C-terminal domain"/>
    <property type="match status" value="1"/>
</dbReference>
<feature type="modified residue" description="4-aspartylphosphate" evidence="10">
    <location>
        <position position="781"/>
    </location>
</feature>
<evidence type="ECO:0000256" key="12">
    <source>
        <dbReference type="SAM" id="Phobius"/>
    </source>
</evidence>
<feature type="region of interest" description="Disordered" evidence="11">
    <location>
        <begin position="1"/>
        <end position="36"/>
    </location>
</feature>
<evidence type="ECO:0000256" key="5">
    <source>
        <dbReference type="ARBA" id="ARBA00022679"/>
    </source>
</evidence>
<evidence type="ECO:0000256" key="2">
    <source>
        <dbReference type="ARBA" id="ARBA00004370"/>
    </source>
</evidence>
<dbReference type="SUPFAM" id="SSF52172">
    <property type="entry name" value="CheY-like"/>
    <property type="match status" value="2"/>
</dbReference>
<dbReference type="GO" id="GO:0005886">
    <property type="term" value="C:plasma membrane"/>
    <property type="evidence" value="ECO:0007669"/>
    <property type="project" value="TreeGrafter"/>
</dbReference>
<dbReference type="GO" id="GO:0009927">
    <property type="term" value="F:histidine phosphotransfer kinase activity"/>
    <property type="evidence" value="ECO:0007669"/>
    <property type="project" value="TreeGrafter"/>
</dbReference>
<gene>
    <name evidence="16" type="ORF">ASTO00021_LOCUS6095</name>
</gene>
<evidence type="ECO:0000256" key="9">
    <source>
        <dbReference type="ARBA" id="ARBA00023136"/>
    </source>
</evidence>
<evidence type="ECO:0000313" key="16">
    <source>
        <dbReference type="EMBL" id="CAE0435815.1"/>
    </source>
</evidence>
<dbReference type="EMBL" id="HBIN01008228">
    <property type="protein sequence ID" value="CAE0435815.1"/>
    <property type="molecule type" value="Transcribed_RNA"/>
</dbReference>
<dbReference type="CDD" id="cd00082">
    <property type="entry name" value="HisKA"/>
    <property type="match status" value="1"/>
</dbReference>
<protein>
    <recommendedName>
        <fullName evidence="3">histidine kinase</fullName>
        <ecNumber evidence="3">2.7.13.3</ecNumber>
    </recommendedName>
</protein>
<dbReference type="PRINTS" id="PR00344">
    <property type="entry name" value="BCTRLSENSOR"/>
</dbReference>
<dbReference type="GO" id="GO:0000155">
    <property type="term" value="F:phosphorelay sensor kinase activity"/>
    <property type="evidence" value="ECO:0007669"/>
    <property type="project" value="InterPro"/>
</dbReference>
<dbReference type="SMART" id="SM00387">
    <property type="entry name" value="HATPase_c"/>
    <property type="match status" value="1"/>
</dbReference>
<keyword evidence="9 12" id="KW-0472">Membrane</keyword>
<dbReference type="Gene3D" id="3.40.50.2300">
    <property type="match status" value="2"/>
</dbReference>
<keyword evidence="6 12" id="KW-0812">Transmembrane</keyword>
<keyword evidence="5" id="KW-0808">Transferase</keyword>
<evidence type="ECO:0000256" key="10">
    <source>
        <dbReference type="PROSITE-ProRule" id="PRU00169"/>
    </source>
</evidence>
<dbReference type="Gene3D" id="3.30.450.350">
    <property type="entry name" value="CHASE domain"/>
    <property type="match status" value="1"/>
</dbReference>
<dbReference type="InterPro" id="IPR006189">
    <property type="entry name" value="CHASE_dom"/>
</dbReference>
<dbReference type="InterPro" id="IPR004358">
    <property type="entry name" value="Sig_transdc_His_kin-like_C"/>
</dbReference>
<evidence type="ECO:0000259" key="15">
    <source>
        <dbReference type="PROSITE" id="PS50839"/>
    </source>
</evidence>
<dbReference type="SMART" id="SM00388">
    <property type="entry name" value="HisKA"/>
    <property type="match status" value="1"/>
</dbReference>
<evidence type="ECO:0000256" key="8">
    <source>
        <dbReference type="ARBA" id="ARBA00022989"/>
    </source>
</evidence>
<dbReference type="SUPFAM" id="SSF47384">
    <property type="entry name" value="Homodimeric domain of signal transducing histidine kinase"/>
    <property type="match status" value="1"/>
</dbReference>
<evidence type="ECO:0000256" key="7">
    <source>
        <dbReference type="ARBA" id="ARBA00022777"/>
    </source>
</evidence>
<dbReference type="PROSITE" id="PS50839">
    <property type="entry name" value="CHASE"/>
    <property type="match status" value="1"/>
</dbReference>
<dbReference type="Pfam" id="PF00512">
    <property type="entry name" value="HisKA"/>
    <property type="match status" value="1"/>
</dbReference>
<dbReference type="PROSITE" id="PS50109">
    <property type="entry name" value="HIS_KIN"/>
    <property type="match status" value="1"/>
</dbReference>
<dbReference type="InterPro" id="IPR011006">
    <property type="entry name" value="CheY-like_superfamily"/>
</dbReference>
<feature type="domain" description="Histidine kinase" evidence="13">
    <location>
        <begin position="451"/>
        <end position="680"/>
    </location>
</feature>
<dbReference type="InterPro" id="IPR003594">
    <property type="entry name" value="HATPase_dom"/>
</dbReference>
<proteinExistence type="predicted"/>
<dbReference type="EC" id="2.7.13.3" evidence="3"/>
<organism evidence="16">
    <name type="scientific">Aplanochytrium stocchinoi</name>
    <dbReference type="NCBI Taxonomy" id="215587"/>
    <lineage>
        <taxon>Eukaryota</taxon>
        <taxon>Sar</taxon>
        <taxon>Stramenopiles</taxon>
        <taxon>Bigyra</taxon>
        <taxon>Labyrinthulomycetes</taxon>
        <taxon>Thraustochytrida</taxon>
        <taxon>Thraustochytriidae</taxon>
        <taxon>Aplanochytrium</taxon>
    </lineage>
</organism>
<comment type="catalytic activity">
    <reaction evidence="1">
        <text>ATP + protein L-histidine = ADP + protein N-phospho-L-histidine.</text>
        <dbReference type="EC" id="2.7.13.3"/>
    </reaction>
</comment>
<feature type="transmembrane region" description="Helical" evidence="12">
    <location>
        <begin position="68"/>
        <end position="90"/>
    </location>
</feature>
<dbReference type="Gene3D" id="1.10.287.130">
    <property type="match status" value="1"/>
</dbReference>
<evidence type="ECO:0000256" key="11">
    <source>
        <dbReference type="SAM" id="MobiDB-lite"/>
    </source>
</evidence>
<dbReference type="Pfam" id="PF02518">
    <property type="entry name" value="HATPase_c"/>
    <property type="match status" value="1"/>
</dbReference>
<dbReference type="InterPro" id="IPR001789">
    <property type="entry name" value="Sig_transdc_resp-reg_receiver"/>
</dbReference>
<keyword evidence="8 12" id="KW-1133">Transmembrane helix</keyword>
<feature type="domain" description="Response regulatory" evidence="14">
    <location>
        <begin position="713"/>
        <end position="880"/>
    </location>
</feature>
<feature type="modified residue" description="4-aspartylphosphate" evidence="10">
    <location>
        <position position="942"/>
    </location>
</feature>
<comment type="subcellular location">
    <subcellularLocation>
        <location evidence="2">Membrane</location>
    </subcellularLocation>
</comment>
<evidence type="ECO:0000256" key="4">
    <source>
        <dbReference type="ARBA" id="ARBA00022553"/>
    </source>
</evidence>
<evidence type="ECO:0000259" key="13">
    <source>
        <dbReference type="PROSITE" id="PS50109"/>
    </source>
</evidence>
<dbReference type="InterPro" id="IPR042240">
    <property type="entry name" value="CHASE_sf"/>
</dbReference>
<dbReference type="PANTHER" id="PTHR43047:SF72">
    <property type="entry name" value="OSMOSENSING HISTIDINE PROTEIN KINASE SLN1"/>
    <property type="match status" value="1"/>
</dbReference>
<evidence type="ECO:0000259" key="14">
    <source>
        <dbReference type="PROSITE" id="PS50110"/>
    </source>
</evidence>
<evidence type="ECO:0000256" key="3">
    <source>
        <dbReference type="ARBA" id="ARBA00012438"/>
    </source>
</evidence>
<dbReference type="InterPro" id="IPR036097">
    <property type="entry name" value="HisK_dim/P_sf"/>
</dbReference>
<feature type="transmembrane region" description="Helical" evidence="12">
    <location>
        <begin position="390"/>
        <end position="413"/>
    </location>
</feature>
<dbReference type="AlphaFoldDB" id="A0A7S3LPZ8"/>
<dbReference type="InterPro" id="IPR036890">
    <property type="entry name" value="HATPase_C_sf"/>
</dbReference>
<dbReference type="PANTHER" id="PTHR43047">
    <property type="entry name" value="TWO-COMPONENT HISTIDINE PROTEIN KINASE"/>
    <property type="match status" value="1"/>
</dbReference>
<dbReference type="InterPro" id="IPR005467">
    <property type="entry name" value="His_kinase_dom"/>
</dbReference>
<keyword evidence="4 10" id="KW-0597">Phosphoprotein</keyword>
<name>A0A7S3LPZ8_9STRA</name>